<dbReference type="InterPro" id="IPR017884">
    <property type="entry name" value="SANT_dom"/>
</dbReference>
<evidence type="ECO:0000256" key="1">
    <source>
        <dbReference type="ARBA" id="ARBA00023015"/>
    </source>
</evidence>
<dbReference type="GO" id="GO:0000978">
    <property type="term" value="F:RNA polymerase II cis-regulatory region sequence-specific DNA binding"/>
    <property type="evidence" value="ECO:0007669"/>
    <property type="project" value="TreeGrafter"/>
</dbReference>
<dbReference type="GO" id="GO:0001006">
    <property type="term" value="F:RNA polymerase III type 3 promoter sequence-specific DNA binding"/>
    <property type="evidence" value="ECO:0007669"/>
    <property type="project" value="TreeGrafter"/>
</dbReference>
<feature type="compositionally biased region" description="Basic and acidic residues" evidence="6">
    <location>
        <begin position="591"/>
        <end position="601"/>
    </location>
</feature>
<name>A0AAD7T765_9TELE</name>
<evidence type="ECO:0000313" key="11">
    <source>
        <dbReference type="Proteomes" id="UP001221898"/>
    </source>
</evidence>
<feature type="compositionally biased region" description="Basic residues" evidence="6">
    <location>
        <begin position="543"/>
        <end position="561"/>
    </location>
</feature>
<evidence type="ECO:0008006" key="12">
    <source>
        <dbReference type="Google" id="ProtNLM"/>
    </source>
</evidence>
<dbReference type="SMART" id="SM00717">
    <property type="entry name" value="SANT"/>
    <property type="match status" value="5"/>
</dbReference>
<dbReference type="GO" id="GO:0042795">
    <property type="term" value="P:snRNA transcription by RNA polymerase II"/>
    <property type="evidence" value="ECO:0007669"/>
    <property type="project" value="TreeGrafter"/>
</dbReference>
<feature type="domain" description="Myb-like" evidence="7">
    <location>
        <begin position="324"/>
        <end position="376"/>
    </location>
</feature>
<dbReference type="EMBL" id="JAINUG010000009">
    <property type="protein sequence ID" value="KAJ8415463.1"/>
    <property type="molecule type" value="Genomic_DNA"/>
</dbReference>
<organism evidence="10 11">
    <name type="scientific">Aldrovandia affinis</name>
    <dbReference type="NCBI Taxonomy" id="143900"/>
    <lineage>
        <taxon>Eukaryota</taxon>
        <taxon>Metazoa</taxon>
        <taxon>Chordata</taxon>
        <taxon>Craniata</taxon>
        <taxon>Vertebrata</taxon>
        <taxon>Euteleostomi</taxon>
        <taxon>Actinopterygii</taxon>
        <taxon>Neopterygii</taxon>
        <taxon>Teleostei</taxon>
        <taxon>Notacanthiformes</taxon>
        <taxon>Halosauridae</taxon>
        <taxon>Aldrovandia</taxon>
    </lineage>
</organism>
<feature type="coiled-coil region" evidence="5">
    <location>
        <begin position="256"/>
        <end position="286"/>
    </location>
</feature>
<dbReference type="GO" id="GO:0042796">
    <property type="term" value="P:snRNA transcription by RNA polymerase III"/>
    <property type="evidence" value="ECO:0007669"/>
    <property type="project" value="TreeGrafter"/>
</dbReference>
<evidence type="ECO:0000256" key="6">
    <source>
        <dbReference type="SAM" id="MobiDB-lite"/>
    </source>
</evidence>
<feature type="domain" description="SANT" evidence="8">
    <location>
        <begin position="435"/>
        <end position="487"/>
    </location>
</feature>
<feature type="region of interest" description="Disordered" evidence="6">
    <location>
        <begin position="24"/>
        <end position="55"/>
    </location>
</feature>
<keyword evidence="4" id="KW-0539">Nucleus</keyword>
<dbReference type="SUPFAM" id="SSF46689">
    <property type="entry name" value="Homeodomain-like"/>
    <property type="match status" value="3"/>
</dbReference>
<dbReference type="AlphaFoldDB" id="A0AAD7T765"/>
<keyword evidence="2" id="KW-0238">DNA-binding</keyword>
<keyword evidence="11" id="KW-1185">Reference proteome</keyword>
<feature type="compositionally biased region" description="Acidic residues" evidence="6">
    <location>
        <begin position="571"/>
        <end position="590"/>
    </location>
</feature>
<evidence type="ECO:0000259" key="8">
    <source>
        <dbReference type="PROSITE" id="PS51293"/>
    </source>
</evidence>
<feature type="compositionally biased region" description="Basic residues" evidence="6">
    <location>
        <begin position="729"/>
        <end position="738"/>
    </location>
</feature>
<protein>
    <recommendedName>
        <fullName evidence="12">snRNA-activating protein complex subunit 4</fullName>
    </recommendedName>
</protein>
<evidence type="ECO:0000256" key="4">
    <source>
        <dbReference type="ARBA" id="ARBA00023242"/>
    </source>
</evidence>
<sequence>MASSNLTAQRDKIQRQIEALEQSLERDNVGILDIPSSDSDQSNDEGSEDDEQLPLDMGNLAAKREQIERQIKEIELVLGQDTSSVDMAIITQGDGNDMEGEVGSSGEDSDEEFGLPPNAETCLQMNLVYQEVLGEKLTELERLLVENQEQQKEVLVQVSGPVAPQATSSGLPPLKVFLGNFMKPYFKDKLTGLGPPANPETRDKMNKGRRSYEDMKMKRWEGWQKTLLLNAIVSDTMKRMLQPKLSKVVYLNGKLAKAKDMEKQILQKQINQIEREIEDISSMSEDQLMGNRHDDHDWEKISNIDFEGTRSADDIRRFWENYLHPSINKSSWKEDEIEQLKDIVETRDCCHWDQIADDLGTNRTAFMCLQTHQRYIHKGFKKSIWSNEEDEVLKELVEKMRVGSFIPYTQMSYFIEGREPCQLVYRWTQVLDPKLKKGPWSKEEDEMLLKAVEKYGVRDWWKIRDEVPGRNDGQCRDRYVDCLRSDVKKGRWSPEEEGLLITLVQKYGAGRWAKIASEIPNRIDGQCLQKWKAIAGYGAPKIRKHVPRENRKRRKSKVRRLKKEEKKDMISSEEEEEEEEEQVVYMTSEEETAKESDESDLEVERKEKYILPSMEKWIPKMADLLPHLGQSAWDSPTNQKEPLGRANARSAYVLPSRFVHTRMRSTVLDRFGCPVDNDMGTDSPMQSALEDQRCEKDMIKVSLTEVRNLLRLNKGTSLIKQRCAMTRKRLGMSKKKSKKETVVQNQGQGSFSHSTCNTGSCVVDHDSRTFRSTLNNDLLLAVTPWMGDLLIPQSCQKDERCKVDVMREKTKNIRLSSTPVFSLFLKILFIDVGGCKKVIEARKKSGFRISDEAANESRPPGPFHRRTVAHLLYEKRQQMYRKKEDQRNSSLITPCVMIPQTMVFRQPLPQGIQPLAAPSSTANKPTIAEGMETCVRPRMDRPQRRLRKPTERARALIAHPTINVSERSQRAKIARLQNASVQDRNNEVISQVPLTPAPPVTWILTPNGLLPCKSDLEMHALPLVSSNGESSREEAPEKAIRQLVAERLGSNPAYLLLKARFLSCFTLPAVLATVHPYKNVNEDSEEEDETALGKHGDPVADVEMPKGGLLRTDGQGAGAAEFSGIVTRHRSKRLNNL</sequence>
<dbReference type="GO" id="GO:0019185">
    <property type="term" value="C:snRNA-activating protein complex"/>
    <property type="evidence" value="ECO:0007669"/>
    <property type="project" value="TreeGrafter"/>
</dbReference>
<dbReference type="Pfam" id="PF00249">
    <property type="entry name" value="Myb_DNA-binding"/>
    <property type="match status" value="2"/>
</dbReference>
<accession>A0AAD7T765</accession>
<comment type="caution">
    <text evidence="10">The sequence shown here is derived from an EMBL/GenBank/DDBJ whole genome shotgun (WGS) entry which is preliminary data.</text>
</comment>
<evidence type="ECO:0000313" key="10">
    <source>
        <dbReference type="EMBL" id="KAJ8415463.1"/>
    </source>
</evidence>
<dbReference type="PROSITE" id="PS51294">
    <property type="entry name" value="HTH_MYB"/>
    <property type="match status" value="2"/>
</dbReference>
<dbReference type="CDD" id="cd00167">
    <property type="entry name" value="SANT"/>
    <property type="match status" value="2"/>
</dbReference>
<keyword evidence="5" id="KW-0175">Coiled coil</keyword>
<dbReference type="InterPro" id="IPR001005">
    <property type="entry name" value="SANT/Myb"/>
</dbReference>
<feature type="domain" description="Myb-like" evidence="7">
    <location>
        <begin position="377"/>
        <end position="431"/>
    </location>
</feature>
<feature type="region of interest" description="Disordered" evidence="6">
    <location>
        <begin position="1081"/>
        <end position="1100"/>
    </location>
</feature>
<feature type="domain" description="Myb-like" evidence="7">
    <location>
        <begin position="432"/>
        <end position="483"/>
    </location>
</feature>
<evidence type="ECO:0000256" key="3">
    <source>
        <dbReference type="ARBA" id="ARBA00023163"/>
    </source>
</evidence>
<keyword evidence="1" id="KW-0805">Transcription regulation</keyword>
<gene>
    <name evidence="10" type="ORF">AAFF_G00424430</name>
</gene>
<evidence type="ECO:0000259" key="7">
    <source>
        <dbReference type="PROSITE" id="PS50090"/>
    </source>
</evidence>
<feature type="region of interest" description="Disordered" evidence="6">
    <location>
        <begin position="729"/>
        <end position="749"/>
    </location>
</feature>
<dbReference type="InterPro" id="IPR009057">
    <property type="entry name" value="Homeodomain-like_sf"/>
</dbReference>
<evidence type="ECO:0000259" key="9">
    <source>
        <dbReference type="PROSITE" id="PS51294"/>
    </source>
</evidence>
<dbReference type="Proteomes" id="UP001221898">
    <property type="component" value="Unassembled WGS sequence"/>
</dbReference>
<dbReference type="PROSITE" id="PS51293">
    <property type="entry name" value="SANT"/>
    <property type="match status" value="1"/>
</dbReference>
<dbReference type="PANTHER" id="PTHR46621">
    <property type="entry name" value="SNRNA-ACTIVATING PROTEIN COMPLEX SUBUNIT 4"/>
    <property type="match status" value="1"/>
</dbReference>
<dbReference type="PROSITE" id="PS50090">
    <property type="entry name" value="MYB_LIKE"/>
    <property type="match status" value="4"/>
</dbReference>
<keyword evidence="3" id="KW-0804">Transcription</keyword>
<reference evidence="10" key="1">
    <citation type="journal article" date="2023" name="Science">
        <title>Genome structures resolve the early diversification of teleost fishes.</title>
        <authorList>
            <person name="Parey E."/>
            <person name="Louis A."/>
            <person name="Montfort J."/>
            <person name="Bouchez O."/>
            <person name="Roques C."/>
            <person name="Iampietro C."/>
            <person name="Lluch J."/>
            <person name="Castinel A."/>
            <person name="Donnadieu C."/>
            <person name="Desvignes T."/>
            <person name="Floi Bucao C."/>
            <person name="Jouanno E."/>
            <person name="Wen M."/>
            <person name="Mejri S."/>
            <person name="Dirks R."/>
            <person name="Jansen H."/>
            <person name="Henkel C."/>
            <person name="Chen W.J."/>
            <person name="Zahm M."/>
            <person name="Cabau C."/>
            <person name="Klopp C."/>
            <person name="Thompson A.W."/>
            <person name="Robinson-Rechavi M."/>
            <person name="Braasch I."/>
            <person name="Lecointre G."/>
            <person name="Bobe J."/>
            <person name="Postlethwait J.H."/>
            <person name="Berthelot C."/>
            <person name="Roest Crollius H."/>
            <person name="Guiguen Y."/>
        </authorList>
    </citation>
    <scope>NUCLEOTIDE SEQUENCE</scope>
    <source>
        <strain evidence="10">NC1722</strain>
    </source>
</reference>
<evidence type="ECO:0000256" key="5">
    <source>
        <dbReference type="SAM" id="Coils"/>
    </source>
</evidence>
<feature type="domain" description="HTH myb-type" evidence="9">
    <location>
        <begin position="432"/>
        <end position="487"/>
    </location>
</feature>
<proteinExistence type="predicted"/>
<feature type="region of interest" description="Disordered" evidence="6">
    <location>
        <begin position="94"/>
        <end position="113"/>
    </location>
</feature>
<dbReference type="InterPro" id="IPR017930">
    <property type="entry name" value="Myb_dom"/>
</dbReference>
<feature type="domain" description="HTH myb-type" evidence="9">
    <location>
        <begin position="488"/>
        <end position="539"/>
    </location>
</feature>
<dbReference type="PANTHER" id="PTHR46621:SF1">
    <property type="entry name" value="SNRNA-ACTIVATING PROTEIN COMPLEX SUBUNIT 4"/>
    <property type="match status" value="1"/>
</dbReference>
<feature type="compositionally biased region" description="Acidic residues" evidence="6">
    <location>
        <begin position="41"/>
        <end position="53"/>
    </location>
</feature>
<dbReference type="InterPro" id="IPR051575">
    <property type="entry name" value="Myb-like_DNA-bd"/>
</dbReference>
<dbReference type="Gene3D" id="1.10.10.60">
    <property type="entry name" value="Homeodomain-like"/>
    <property type="match status" value="4"/>
</dbReference>
<feature type="region of interest" description="Disordered" evidence="6">
    <location>
        <begin position="543"/>
        <end position="601"/>
    </location>
</feature>
<feature type="domain" description="Myb-like" evidence="7">
    <location>
        <begin position="484"/>
        <end position="535"/>
    </location>
</feature>
<evidence type="ECO:0000256" key="2">
    <source>
        <dbReference type="ARBA" id="ARBA00023125"/>
    </source>
</evidence>